<evidence type="ECO:0000313" key="1">
    <source>
        <dbReference type="EMBL" id="VVC31442.1"/>
    </source>
</evidence>
<reference evidence="1 2" key="1">
    <citation type="submission" date="2019-08" db="EMBL/GenBank/DDBJ databases">
        <authorList>
            <person name="Alioto T."/>
            <person name="Alioto T."/>
            <person name="Gomez Garrido J."/>
        </authorList>
    </citation>
    <scope>NUCLEOTIDE SEQUENCE [LARGE SCALE GENOMIC DNA]</scope>
</reference>
<organism evidence="1 2">
    <name type="scientific">Cinara cedri</name>
    <dbReference type="NCBI Taxonomy" id="506608"/>
    <lineage>
        <taxon>Eukaryota</taxon>
        <taxon>Metazoa</taxon>
        <taxon>Ecdysozoa</taxon>
        <taxon>Arthropoda</taxon>
        <taxon>Hexapoda</taxon>
        <taxon>Insecta</taxon>
        <taxon>Pterygota</taxon>
        <taxon>Neoptera</taxon>
        <taxon>Paraneoptera</taxon>
        <taxon>Hemiptera</taxon>
        <taxon>Sternorrhyncha</taxon>
        <taxon>Aphidomorpha</taxon>
        <taxon>Aphidoidea</taxon>
        <taxon>Aphididae</taxon>
        <taxon>Lachninae</taxon>
        <taxon>Cinara</taxon>
    </lineage>
</organism>
<gene>
    <name evidence="1" type="ORF">CINCED_3A021968</name>
</gene>
<dbReference type="EMBL" id="CABPRJ010000949">
    <property type="protein sequence ID" value="VVC31442.1"/>
    <property type="molecule type" value="Genomic_DNA"/>
</dbReference>
<dbReference type="OrthoDB" id="7449785at2759"/>
<dbReference type="Proteomes" id="UP000325440">
    <property type="component" value="Unassembled WGS sequence"/>
</dbReference>
<accession>A0A5E4MJ84</accession>
<keyword evidence="2" id="KW-1185">Reference proteome</keyword>
<protein>
    <submittedName>
        <fullName evidence="1">Uncharacterized protein</fullName>
    </submittedName>
</protein>
<proteinExistence type="predicted"/>
<name>A0A5E4MJ84_9HEMI</name>
<dbReference type="AlphaFoldDB" id="A0A5E4MJ84"/>
<sequence length="267" mass="30949">MSNLRKINKDRLIAFLKHLESKNTGGIYSDCLCTLKTLLYTSPNFSYDTALNTHTNVQTFFNSINFEAIEPEHIIKLKPILYQAADIDVYARYIKSILNKNDKICNPILMDIWTQLGLRVLKLPIFIHEKCIEVNPVIFEKTILSAISLWQVQDLIDICFKSPLVFQTCSSIFNELLIKLNFSDRFIDFLVNFINNFCSLCEENNIDFIDFYPTKCKSVLILRAISKSNSSELSKCYLNEEVKKLVLNFPKESICLFSHFPDLYLPI</sequence>
<evidence type="ECO:0000313" key="2">
    <source>
        <dbReference type="Proteomes" id="UP000325440"/>
    </source>
</evidence>